<keyword evidence="1" id="KW-1133">Transmembrane helix</keyword>
<feature type="transmembrane region" description="Helical" evidence="1">
    <location>
        <begin position="62"/>
        <end position="80"/>
    </location>
</feature>
<protein>
    <recommendedName>
        <fullName evidence="3">HupE/UreJ family protein</fullName>
    </recommendedName>
</protein>
<sequence>MMKVFGSVKKTTCLVFSLLLITLVLLPMPLQAHGVAQGDQSFLEQSAGPTLVPYMYLGAKHMVTGYDHLLYLAGVIFFLFRLRDVALYVSLFALGHSITLLTGVLAGWHVNPYLVDALIGLSVAYKAFENLGGFKAFFPVWLDTRGAVFIFGLVHGLGLSTKLQDLNIAREGLIANMISFNIGVELGQLFALTFLLLAFSFLRQSGRFHHNAVFSNVLLMA</sequence>
<dbReference type="Pfam" id="PF13795">
    <property type="entry name" value="HupE_UreJ_2"/>
    <property type="match status" value="1"/>
</dbReference>
<name>A0A382IQ74_9ZZZZ</name>
<gene>
    <name evidence="2" type="ORF">METZ01_LOCUS254620</name>
</gene>
<keyword evidence="1" id="KW-0812">Transmembrane</keyword>
<feature type="non-terminal residue" evidence="2">
    <location>
        <position position="221"/>
    </location>
</feature>
<evidence type="ECO:0008006" key="3">
    <source>
        <dbReference type="Google" id="ProtNLM"/>
    </source>
</evidence>
<keyword evidence="1" id="KW-0472">Membrane</keyword>
<evidence type="ECO:0000313" key="2">
    <source>
        <dbReference type="EMBL" id="SVC01766.1"/>
    </source>
</evidence>
<proteinExistence type="predicted"/>
<dbReference type="InterPro" id="IPR032809">
    <property type="entry name" value="Put_HupE_UreJ"/>
</dbReference>
<feature type="transmembrane region" description="Helical" evidence="1">
    <location>
        <begin position="140"/>
        <end position="158"/>
    </location>
</feature>
<organism evidence="2">
    <name type="scientific">marine metagenome</name>
    <dbReference type="NCBI Taxonomy" id="408172"/>
    <lineage>
        <taxon>unclassified sequences</taxon>
        <taxon>metagenomes</taxon>
        <taxon>ecological metagenomes</taxon>
    </lineage>
</organism>
<reference evidence="2" key="1">
    <citation type="submission" date="2018-05" db="EMBL/GenBank/DDBJ databases">
        <authorList>
            <person name="Lanie J.A."/>
            <person name="Ng W.-L."/>
            <person name="Kazmierczak K.M."/>
            <person name="Andrzejewski T.M."/>
            <person name="Davidsen T.M."/>
            <person name="Wayne K.J."/>
            <person name="Tettelin H."/>
            <person name="Glass J.I."/>
            <person name="Rusch D."/>
            <person name="Podicherti R."/>
            <person name="Tsui H.-C.T."/>
            <person name="Winkler M.E."/>
        </authorList>
    </citation>
    <scope>NUCLEOTIDE SEQUENCE</scope>
</reference>
<evidence type="ECO:0000256" key="1">
    <source>
        <dbReference type="SAM" id="Phobius"/>
    </source>
</evidence>
<dbReference type="AlphaFoldDB" id="A0A382IQ74"/>
<feature type="transmembrane region" description="Helical" evidence="1">
    <location>
        <begin position="87"/>
        <end position="106"/>
    </location>
</feature>
<accession>A0A382IQ74</accession>
<feature type="transmembrane region" description="Helical" evidence="1">
    <location>
        <begin position="178"/>
        <end position="202"/>
    </location>
</feature>
<dbReference type="EMBL" id="UINC01068846">
    <property type="protein sequence ID" value="SVC01766.1"/>
    <property type="molecule type" value="Genomic_DNA"/>
</dbReference>